<dbReference type="InterPro" id="IPR050107">
    <property type="entry name" value="ABC_carbohydrate_import_ATPase"/>
</dbReference>
<dbReference type="GO" id="GO:0005524">
    <property type="term" value="F:ATP binding"/>
    <property type="evidence" value="ECO:0007669"/>
    <property type="project" value="UniProtKB-KW"/>
</dbReference>
<evidence type="ECO:0000256" key="4">
    <source>
        <dbReference type="ARBA" id="ARBA00022840"/>
    </source>
</evidence>
<keyword evidence="7" id="KW-1185">Reference proteome</keyword>
<dbReference type="OrthoDB" id="9776369at2"/>
<accession>A0A1M4W0F2</accession>
<dbReference type="PROSITE" id="PS50893">
    <property type="entry name" value="ABC_TRANSPORTER_2"/>
    <property type="match status" value="2"/>
</dbReference>
<organism evidence="6 7">
    <name type="scientific">Lactonifactor longoviformis DSM 17459</name>
    <dbReference type="NCBI Taxonomy" id="1122155"/>
    <lineage>
        <taxon>Bacteria</taxon>
        <taxon>Bacillati</taxon>
        <taxon>Bacillota</taxon>
        <taxon>Clostridia</taxon>
        <taxon>Eubacteriales</taxon>
        <taxon>Clostridiaceae</taxon>
        <taxon>Lactonifactor</taxon>
    </lineage>
</organism>
<dbReference type="PANTHER" id="PTHR43790">
    <property type="entry name" value="CARBOHYDRATE TRANSPORT ATP-BINDING PROTEIN MG119-RELATED"/>
    <property type="match status" value="1"/>
</dbReference>
<sequence>MERRSYFEAVNLHKYFPGVHALNDVTITADKGSVLGIIGINGAGKSTFMNALAGELAIDSGEYYIGGEKTEIRNQKDSEKNRIALIHQEAVVFKDLTVAENVFIYNLKDYTKAGRLQYKKMYEDASRYLSMIGAQVNPRELAKNITVGEKQMIEIARALVRDAEIVLFDEPTSSLSLEEKENLFRIIHQLKEQQKIVMYITHFLDEVLKICDRTVVMRDGEVTGDFRIREVSTRELITGIAGHEVETVVNQGEENEGEEVLKIENLNCYPAVKNINFSVHKGEILGLWGLLGSGRTEIIRSIFALDKPDSGAIYKRNKEGKMLKISGHKLLEECAYVTEDRHYDGLFMAMPIWKNITMANIRNFSNGMMDVQKEHEYSIKMIEEMQIKTPDENVLVETLSGGNQQKVIMARCIGKNPDVFFIDEPTRGVDVNAKSFIHRKILELARQGCAVVMVSSEIEENLNLCDRVLIVRNGTITDEVRKTDISKQNLMDLCLGIKEGQNE</sequence>
<dbReference type="InterPro" id="IPR003593">
    <property type="entry name" value="AAA+_ATPase"/>
</dbReference>
<dbReference type="InterPro" id="IPR003439">
    <property type="entry name" value="ABC_transporter-like_ATP-bd"/>
</dbReference>
<dbReference type="GO" id="GO:0016887">
    <property type="term" value="F:ATP hydrolysis activity"/>
    <property type="evidence" value="ECO:0007669"/>
    <property type="project" value="InterPro"/>
</dbReference>
<dbReference type="EMBL" id="FQVI01000005">
    <property type="protein sequence ID" value="SHE74728.1"/>
    <property type="molecule type" value="Genomic_DNA"/>
</dbReference>
<gene>
    <name evidence="6" type="ORF">SAMN02745158_01425</name>
</gene>
<dbReference type="RefSeq" id="WP_072850343.1">
    <property type="nucleotide sequence ID" value="NZ_FQVI01000005.1"/>
</dbReference>
<keyword evidence="1" id="KW-0813">Transport</keyword>
<dbReference type="Gene3D" id="3.40.50.300">
    <property type="entry name" value="P-loop containing nucleotide triphosphate hydrolases"/>
    <property type="match status" value="2"/>
</dbReference>
<dbReference type="PANTHER" id="PTHR43790:SF9">
    <property type="entry name" value="GALACTOFURANOSE TRANSPORTER ATP-BINDING PROTEIN YTFR"/>
    <property type="match status" value="1"/>
</dbReference>
<evidence type="ECO:0000256" key="2">
    <source>
        <dbReference type="ARBA" id="ARBA00022737"/>
    </source>
</evidence>
<keyword evidence="3" id="KW-0547">Nucleotide-binding</keyword>
<dbReference type="CDD" id="cd03215">
    <property type="entry name" value="ABC_Carb_Monos_II"/>
    <property type="match status" value="1"/>
</dbReference>
<evidence type="ECO:0000256" key="1">
    <source>
        <dbReference type="ARBA" id="ARBA00022448"/>
    </source>
</evidence>
<dbReference type="SUPFAM" id="SSF52540">
    <property type="entry name" value="P-loop containing nucleoside triphosphate hydrolases"/>
    <property type="match status" value="2"/>
</dbReference>
<dbReference type="SMART" id="SM00382">
    <property type="entry name" value="AAA"/>
    <property type="match status" value="2"/>
</dbReference>
<keyword evidence="4 6" id="KW-0067">ATP-binding</keyword>
<dbReference type="Pfam" id="PF00005">
    <property type="entry name" value="ABC_tran"/>
    <property type="match status" value="2"/>
</dbReference>
<evidence type="ECO:0000256" key="3">
    <source>
        <dbReference type="ARBA" id="ARBA00022741"/>
    </source>
</evidence>
<feature type="domain" description="ABC transporter" evidence="5">
    <location>
        <begin position="255"/>
        <end position="498"/>
    </location>
</feature>
<name>A0A1M4W0F2_9CLOT</name>
<dbReference type="AlphaFoldDB" id="A0A1M4W0F2"/>
<evidence type="ECO:0000313" key="6">
    <source>
        <dbReference type="EMBL" id="SHE74728.1"/>
    </source>
</evidence>
<dbReference type="STRING" id="1122155.SAMN02745158_01425"/>
<protein>
    <submittedName>
        <fullName evidence="6">Ribose transport system ATP-binding protein</fullName>
    </submittedName>
</protein>
<dbReference type="InterPro" id="IPR017871">
    <property type="entry name" value="ABC_transporter-like_CS"/>
</dbReference>
<dbReference type="InterPro" id="IPR027417">
    <property type="entry name" value="P-loop_NTPase"/>
</dbReference>
<proteinExistence type="predicted"/>
<evidence type="ECO:0000313" key="7">
    <source>
        <dbReference type="Proteomes" id="UP000184245"/>
    </source>
</evidence>
<dbReference type="CDD" id="cd03216">
    <property type="entry name" value="ABC_Carb_Monos_I"/>
    <property type="match status" value="1"/>
</dbReference>
<dbReference type="PROSITE" id="PS00211">
    <property type="entry name" value="ABC_TRANSPORTER_1"/>
    <property type="match status" value="1"/>
</dbReference>
<dbReference type="Proteomes" id="UP000184245">
    <property type="component" value="Unassembled WGS sequence"/>
</dbReference>
<reference evidence="6 7" key="1">
    <citation type="submission" date="2016-11" db="EMBL/GenBank/DDBJ databases">
        <authorList>
            <person name="Jaros S."/>
            <person name="Januszkiewicz K."/>
            <person name="Wedrychowicz H."/>
        </authorList>
    </citation>
    <scope>NUCLEOTIDE SEQUENCE [LARGE SCALE GENOMIC DNA]</scope>
    <source>
        <strain evidence="6 7">DSM 17459</strain>
    </source>
</reference>
<evidence type="ECO:0000259" key="5">
    <source>
        <dbReference type="PROSITE" id="PS50893"/>
    </source>
</evidence>
<keyword evidence="2" id="KW-0677">Repeat</keyword>
<feature type="domain" description="ABC transporter" evidence="5">
    <location>
        <begin position="7"/>
        <end position="244"/>
    </location>
</feature>